<dbReference type="Proteomes" id="UP000013782">
    <property type="component" value="Unassembled WGS sequence"/>
</dbReference>
<evidence type="ECO:0000313" key="2">
    <source>
        <dbReference type="EMBL" id="EOH86397.1"/>
    </source>
</evidence>
<protein>
    <submittedName>
        <fullName evidence="2">Uncharacterized protein</fullName>
    </submittedName>
</protein>
<organism evidence="2 3">
    <name type="scientific">Enterococcus pallens ATCC BAA-351</name>
    <dbReference type="NCBI Taxonomy" id="1158607"/>
    <lineage>
        <taxon>Bacteria</taxon>
        <taxon>Bacillati</taxon>
        <taxon>Bacillota</taxon>
        <taxon>Bacilli</taxon>
        <taxon>Lactobacillales</taxon>
        <taxon>Enterococcaceae</taxon>
        <taxon>Enterococcus</taxon>
    </lineage>
</organism>
<dbReference type="PATRIC" id="fig|1158607.3.peg.5183"/>
<dbReference type="EMBL" id="AJAQ01000053">
    <property type="protein sequence ID" value="EOH86397.1"/>
    <property type="molecule type" value="Genomic_DNA"/>
</dbReference>
<feature type="coiled-coil region" evidence="1">
    <location>
        <begin position="61"/>
        <end position="126"/>
    </location>
</feature>
<comment type="caution">
    <text evidence="2">The sequence shown here is derived from an EMBL/GenBank/DDBJ whole genome shotgun (WGS) entry which is preliminary data.</text>
</comment>
<accession>R2PPH2</accession>
<dbReference type="HOGENOM" id="CLU_1616476_0_0_9"/>
<evidence type="ECO:0000313" key="3">
    <source>
        <dbReference type="Proteomes" id="UP000013782"/>
    </source>
</evidence>
<feature type="coiled-coil region" evidence="1">
    <location>
        <begin position="1"/>
        <end position="31"/>
    </location>
</feature>
<sequence>MKKVTNMAEKLTQLEKEIQKRIIQLRDADQKKIFFQLDGWFKTLSSVKEIESVYKTDDVRAKEYTKLIEKIMQQQKDLDKRQNEHAAKQKLLQAIIDKQISSKKQLEREIKKNEDLLSRIQEEERQQELVIRTEQEVLWEQVVLDQRMDSVEEGNKKKSHCSIS</sequence>
<dbReference type="STRING" id="160454.RV10_GL002413"/>
<name>R2PPH2_9ENTE</name>
<evidence type="ECO:0000256" key="1">
    <source>
        <dbReference type="SAM" id="Coils"/>
    </source>
</evidence>
<reference evidence="2 3" key="1">
    <citation type="submission" date="2013-02" db="EMBL/GenBank/DDBJ databases">
        <title>The Genome Sequence of Enterococcus pallens BAA-351.</title>
        <authorList>
            <consortium name="The Broad Institute Genome Sequencing Platform"/>
            <consortium name="The Broad Institute Genome Sequencing Center for Infectious Disease"/>
            <person name="Earl A.M."/>
            <person name="Gilmore M.S."/>
            <person name="Lebreton F."/>
            <person name="Walker B."/>
            <person name="Young S.K."/>
            <person name="Zeng Q."/>
            <person name="Gargeya S."/>
            <person name="Fitzgerald M."/>
            <person name="Haas B."/>
            <person name="Abouelleil A."/>
            <person name="Alvarado L."/>
            <person name="Arachchi H.M."/>
            <person name="Berlin A.M."/>
            <person name="Chapman S.B."/>
            <person name="Dewar J."/>
            <person name="Goldberg J."/>
            <person name="Griggs A."/>
            <person name="Gujja S."/>
            <person name="Hansen M."/>
            <person name="Howarth C."/>
            <person name="Imamovic A."/>
            <person name="Larimer J."/>
            <person name="McCowan C."/>
            <person name="Murphy C."/>
            <person name="Neiman D."/>
            <person name="Pearson M."/>
            <person name="Priest M."/>
            <person name="Roberts A."/>
            <person name="Saif S."/>
            <person name="Shea T."/>
            <person name="Sisk P."/>
            <person name="Sykes S."/>
            <person name="Wortman J."/>
            <person name="Nusbaum C."/>
            <person name="Birren B."/>
        </authorList>
    </citation>
    <scope>NUCLEOTIDE SEQUENCE [LARGE SCALE GENOMIC DNA]</scope>
    <source>
        <strain evidence="2 3">ATCC BAA-351</strain>
    </source>
</reference>
<keyword evidence="1" id="KW-0175">Coiled coil</keyword>
<gene>
    <name evidence="2" type="ORF">UAU_05212</name>
</gene>
<dbReference type="AlphaFoldDB" id="R2PPH2"/>
<proteinExistence type="predicted"/>
<keyword evidence="3" id="KW-1185">Reference proteome</keyword>